<organism evidence="12 13">
    <name type="scientific">Chelatococcus reniformis</name>
    <dbReference type="NCBI Taxonomy" id="1494448"/>
    <lineage>
        <taxon>Bacteria</taxon>
        <taxon>Pseudomonadati</taxon>
        <taxon>Pseudomonadota</taxon>
        <taxon>Alphaproteobacteria</taxon>
        <taxon>Hyphomicrobiales</taxon>
        <taxon>Chelatococcaceae</taxon>
        <taxon>Chelatococcus</taxon>
    </lineage>
</organism>
<dbReference type="EMBL" id="BMGG01000008">
    <property type="protein sequence ID" value="GGC82407.1"/>
    <property type="molecule type" value="Genomic_DNA"/>
</dbReference>
<evidence type="ECO:0000313" key="13">
    <source>
        <dbReference type="Proteomes" id="UP000637002"/>
    </source>
</evidence>
<dbReference type="Proteomes" id="UP000637002">
    <property type="component" value="Unassembled WGS sequence"/>
</dbReference>
<gene>
    <name evidence="12" type="ORF">GCM10010994_45410</name>
</gene>
<feature type="transmembrane region" description="Helical" evidence="10">
    <location>
        <begin position="250"/>
        <end position="273"/>
    </location>
</feature>
<evidence type="ECO:0000256" key="6">
    <source>
        <dbReference type="ARBA" id="ARBA00022840"/>
    </source>
</evidence>
<feature type="transmembrane region" description="Helical" evidence="10">
    <location>
        <begin position="163"/>
        <end position="182"/>
    </location>
</feature>
<dbReference type="CDD" id="cd03219">
    <property type="entry name" value="ABC_Mj1267_LivG_branched"/>
    <property type="match status" value="1"/>
</dbReference>
<keyword evidence="7 10" id="KW-1133">Transmembrane helix</keyword>
<dbReference type="SUPFAM" id="SSF52540">
    <property type="entry name" value="P-loop containing nucleoside triphosphate hydrolases"/>
    <property type="match status" value="1"/>
</dbReference>
<keyword evidence="3" id="KW-1003">Cell membrane</keyword>
<feature type="transmembrane region" description="Helical" evidence="10">
    <location>
        <begin position="212"/>
        <end position="230"/>
    </location>
</feature>
<feature type="transmembrane region" description="Helical" evidence="10">
    <location>
        <begin position="88"/>
        <end position="110"/>
    </location>
</feature>
<keyword evidence="13" id="KW-1185">Reference proteome</keyword>
<evidence type="ECO:0000256" key="4">
    <source>
        <dbReference type="ARBA" id="ARBA00022692"/>
    </source>
</evidence>
<dbReference type="Pfam" id="PF02653">
    <property type="entry name" value="BPD_transp_2"/>
    <property type="match status" value="1"/>
</dbReference>
<dbReference type="Pfam" id="PF00005">
    <property type="entry name" value="ABC_tran"/>
    <property type="match status" value="1"/>
</dbReference>
<dbReference type="SMART" id="SM00382">
    <property type="entry name" value="AAA"/>
    <property type="match status" value="1"/>
</dbReference>
<feature type="region of interest" description="Disordered" evidence="9">
    <location>
        <begin position="321"/>
        <end position="341"/>
    </location>
</feature>
<dbReference type="FunFam" id="3.40.50.300:FF:000421">
    <property type="entry name" value="Branched-chain amino acid ABC transporter ATP-binding protein"/>
    <property type="match status" value="1"/>
</dbReference>
<feature type="transmembrane region" description="Helical" evidence="10">
    <location>
        <begin position="31"/>
        <end position="51"/>
    </location>
</feature>
<name>A0A916UPV9_9HYPH</name>
<protein>
    <submittedName>
        <fullName evidence="12">Metal-dependent hydrolase</fullName>
    </submittedName>
</protein>
<feature type="transmembrane region" description="Helical" evidence="10">
    <location>
        <begin position="58"/>
        <end position="76"/>
    </location>
</feature>
<reference evidence="12" key="2">
    <citation type="submission" date="2020-09" db="EMBL/GenBank/DDBJ databases">
        <authorList>
            <person name="Sun Q."/>
            <person name="Zhou Y."/>
        </authorList>
    </citation>
    <scope>NUCLEOTIDE SEQUENCE</scope>
    <source>
        <strain evidence="12">CGMCC 1.12919</strain>
    </source>
</reference>
<evidence type="ECO:0000256" key="8">
    <source>
        <dbReference type="ARBA" id="ARBA00023136"/>
    </source>
</evidence>
<evidence type="ECO:0000256" key="1">
    <source>
        <dbReference type="ARBA" id="ARBA00004651"/>
    </source>
</evidence>
<keyword evidence="6" id="KW-0067">ATP-binding</keyword>
<dbReference type="PROSITE" id="PS50893">
    <property type="entry name" value="ABC_TRANSPORTER_2"/>
    <property type="match status" value="1"/>
</dbReference>
<dbReference type="InterPro" id="IPR032823">
    <property type="entry name" value="BCA_ABC_TP_C"/>
</dbReference>
<evidence type="ECO:0000256" key="7">
    <source>
        <dbReference type="ARBA" id="ARBA00022989"/>
    </source>
</evidence>
<evidence type="ECO:0000259" key="11">
    <source>
        <dbReference type="PROSITE" id="PS50893"/>
    </source>
</evidence>
<feature type="transmembrane region" description="Helical" evidence="10">
    <location>
        <begin position="122"/>
        <end position="143"/>
    </location>
</feature>
<dbReference type="PANTHER" id="PTHR45772:SF2">
    <property type="entry name" value="ABC TRANSPORTER ATP-BINDING PROTEIN"/>
    <property type="match status" value="1"/>
</dbReference>
<dbReference type="AlphaFoldDB" id="A0A916UPV9"/>
<evidence type="ECO:0000256" key="9">
    <source>
        <dbReference type="SAM" id="MobiDB-lite"/>
    </source>
</evidence>
<reference evidence="12" key="1">
    <citation type="journal article" date="2014" name="Int. J. Syst. Evol. Microbiol.">
        <title>Complete genome sequence of Corynebacterium casei LMG S-19264T (=DSM 44701T), isolated from a smear-ripened cheese.</title>
        <authorList>
            <consortium name="US DOE Joint Genome Institute (JGI-PGF)"/>
            <person name="Walter F."/>
            <person name="Albersmeier A."/>
            <person name="Kalinowski J."/>
            <person name="Ruckert C."/>
        </authorList>
    </citation>
    <scope>NUCLEOTIDE SEQUENCE</scope>
    <source>
        <strain evidence="12">CGMCC 1.12919</strain>
    </source>
</reference>
<keyword evidence="8 10" id="KW-0472">Membrane</keyword>
<keyword evidence="4 10" id="KW-0812">Transmembrane</keyword>
<evidence type="ECO:0000256" key="2">
    <source>
        <dbReference type="ARBA" id="ARBA00022448"/>
    </source>
</evidence>
<comment type="caution">
    <text evidence="12">The sequence shown here is derived from an EMBL/GenBank/DDBJ whole genome shotgun (WGS) entry which is preliminary data.</text>
</comment>
<sequence length="600" mass="62770">MRRLSLAAAAIAAVGVAPLLLTPFQVTLANNIGIAALVTLGLVLLTGIAGLTSFGQAAFVGIGAYAAAYLATVVELPPALAWLGGSPWGGLALGLALALAVAVVLGAVTFRLAGHYLPLGTIAWGLAIAFLFGTADSLGGYTGLSGIPVLSLFGVRFDSGGRLLWLIWAVLLAALLVTANLLDSRQGRAIRALKGGQLMARSMGIDVVRAKMAAFLIAAAFAAIAGWLYAYTQRFVSPAPFSLGAGIEYLFMALIGGAASIWGAVVGAAVFILSKEWLQDLLPHLAGRTGNFEAVVFGLLVIVLMQHMPDGIASAVRRAARRARRPRPPSPAAGDTAAPLPMRAKPRPGEVILDARGITRRFGGLLANDDVSLSVRAGEVLAVIGPNGAGKSTLFNQLSGVDRPTAGTIVFRGQLAAGSSPRAMARHGLARTFQHVRLLPELTVLENAAIGAHLRGRKGLVAAMLRLDRREEAQLLAEARRQLARVGLAARCDDRAGSLPLGQQRLLEIARAVAADPCLLLLDEPAAGLRFEEKQELAGLIDRLRCDGMAVLLVEHDMDFVMGLADRVFVMDFGREIAHGRPADVQADPAVLEAYLGADA</sequence>
<feature type="transmembrane region" description="Helical" evidence="10">
    <location>
        <begin position="285"/>
        <end position="305"/>
    </location>
</feature>
<dbReference type="PANTHER" id="PTHR45772">
    <property type="entry name" value="CONSERVED COMPONENT OF ABC TRANSPORTER FOR NATURAL AMINO ACIDS-RELATED"/>
    <property type="match status" value="1"/>
</dbReference>
<evidence type="ECO:0000256" key="5">
    <source>
        <dbReference type="ARBA" id="ARBA00022741"/>
    </source>
</evidence>
<dbReference type="GO" id="GO:0015658">
    <property type="term" value="F:branched-chain amino acid transmembrane transporter activity"/>
    <property type="evidence" value="ECO:0007669"/>
    <property type="project" value="InterPro"/>
</dbReference>
<keyword evidence="5" id="KW-0547">Nucleotide-binding</keyword>
<keyword evidence="2" id="KW-0813">Transport</keyword>
<dbReference type="InterPro" id="IPR051120">
    <property type="entry name" value="ABC_AA/LPS_Transport"/>
</dbReference>
<dbReference type="InterPro" id="IPR003439">
    <property type="entry name" value="ABC_transporter-like_ATP-bd"/>
</dbReference>
<dbReference type="InterPro" id="IPR043428">
    <property type="entry name" value="LivM-like"/>
</dbReference>
<dbReference type="GO" id="GO:0005886">
    <property type="term" value="C:plasma membrane"/>
    <property type="evidence" value="ECO:0007669"/>
    <property type="project" value="UniProtKB-SubCell"/>
</dbReference>
<dbReference type="CDD" id="cd06581">
    <property type="entry name" value="TM_PBP1_LivM_like"/>
    <property type="match status" value="1"/>
</dbReference>
<evidence type="ECO:0000256" key="3">
    <source>
        <dbReference type="ARBA" id="ARBA00022475"/>
    </source>
</evidence>
<evidence type="ECO:0000313" key="12">
    <source>
        <dbReference type="EMBL" id="GGC82407.1"/>
    </source>
</evidence>
<accession>A0A916UPV9</accession>
<dbReference type="GO" id="GO:0016887">
    <property type="term" value="F:ATP hydrolysis activity"/>
    <property type="evidence" value="ECO:0007669"/>
    <property type="project" value="InterPro"/>
</dbReference>
<dbReference type="RefSeq" id="WP_188611440.1">
    <property type="nucleotide sequence ID" value="NZ_BMGG01000008.1"/>
</dbReference>
<dbReference type="InterPro" id="IPR001851">
    <property type="entry name" value="ABC_transp_permease"/>
</dbReference>
<feature type="domain" description="ABC transporter" evidence="11">
    <location>
        <begin position="353"/>
        <end position="598"/>
    </location>
</feature>
<dbReference type="GO" id="GO:0005524">
    <property type="term" value="F:ATP binding"/>
    <property type="evidence" value="ECO:0007669"/>
    <property type="project" value="UniProtKB-KW"/>
</dbReference>
<dbReference type="InterPro" id="IPR027417">
    <property type="entry name" value="P-loop_NTPase"/>
</dbReference>
<proteinExistence type="predicted"/>
<dbReference type="InterPro" id="IPR003593">
    <property type="entry name" value="AAA+_ATPase"/>
</dbReference>
<dbReference type="Pfam" id="PF12399">
    <property type="entry name" value="BCA_ABC_TP_C"/>
    <property type="match status" value="1"/>
</dbReference>
<dbReference type="Gene3D" id="3.40.50.300">
    <property type="entry name" value="P-loop containing nucleotide triphosphate hydrolases"/>
    <property type="match status" value="1"/>
</dbReference>
<evidence type="ECO:0000256" key="10">
    <source>
        <dbReference type="SAM" id="Phobius"/>
    </source>
</evidence>
<keyword evidence="12" id="KW-0378">Hydrolase</keyword>
<comment type="subcellular location">
    <subcellularLocation>
        <location evidence="1">Cell membrane</location>
        <topology evidence="1">Multi-pass membrane protein</topology>
    </subcellularLocation>
</comment>